<dbReference type="Pfam" id="PF03713">
    <property type="entry name" value="DUF305"/>
    <property type="match status" value="1"/>
</dbReference>
<accession>A0ABV8HTT1</accession>
<gene>
    <name evidence="4" type="ORF">ACFO3J_17500</name>
</gene>
<name>A0ABV8HTT1_9ACTN</name>
<dbReference type="Gene3D" id="1.20.1260.10">
    <property type="match status" value="1"/>
</dbReference>
<keyword evidence="2" id="KW-0732">Signal</keyword>
<feature type="signal peptide" evidence="2">
    <location>
        <begin position="1"/>
        <end position="21"/>
    </location>
</feature>
<organism evidence="4 5">
    <name type="scientific">Streptomyces polygonati</name>
    <dbReference type="NCBI Taxonomy" id="1617087"/>
    <lineage>
        <taxon>Bacteria</taxon>
        <taxon>Bacillati</taxon>
        <taxon>Actinomycetota</taxon>
        <taxon>Actinomycetes</taxon>
        <taxon>Kitasatosporales</taxon>
        <taxon>Streptomycetaceae</taxon>
        <taxon>Streptomyces</taxon>
    </lineage>
</organism>
<sequence>MRAPTVAAVLLAAILAAGCSAESGSAPAPRGATAAPASAAGTGGTGQLNPTDLAWAQLLKPMDEQVMAMVELAPSHAATAAVRQLARRVSPDCAAELTSLDGLLRSAGQDPAVNIHEGHHMPGMMTAEEFTSLGESKGAAFDRLFLRRLREHGEQAARLAASESQAGSDPSARALARTIAEARTEQLAEVTRAGG</sequence>
<keyword evidence="5" id="KW-1185">Reference proteome</keyword>
<protein>
    <submittedName>
        <fullName evidence="4">DUF305 domain-containing protein</fullName>
    </submittedName>
</protein>
<dbReference type="EMBL" id="JBHSBB010000012">
    <property type="protein sequence ID" value="MFC4033271.1"/>
    <property type="molecule type" value="Genomic_DNA"/>
</dbReference>
<feature type="region of interest" description="Disordered" evidence="1">
    <location>
        <begin position="25"/>
        <end position="46"/>
    </location>
</feature>
<dbReference type="PANTHER" id="PTHR36933:SF1">
    <property type="entry name" value="SLL0788 PROTEIN"/>
    <property type="match status" value="1"/>
</dbReference>
<reference evidence="5" key="1">
    <citation type="journal article" date="2019" name="Int. J. Syst. Evol. Microbiol.">
        <title>The Global Catalogue of Microorganisms (GCM) 10K type strain sequencing project: providing services to taxonomists for standard genome sequencing and annotation.</title>
        <authorList>
            <consortium name="The Broad Institute Genomics Platform"/>
            <consortium name="The Broad Institute Genome Sequencing Center for Infectious Disease"/>
            <person name="Wu L."/>
            <person name="Ma J."/>
        </authorList>
    </citation>
    <scope>NUCLEOTIDE SEQUENCE [LARGE SCALE GENOMIC DNA]</scope>
    <source>
        <strain evidence="5">CGMCC 4.7237</strain>
    </source>
</reference>
<evidence type="ECO:0000256" key="1">
    <source>
        <dbReference type="SAM" id="MobiDB-lite"/>
    </source>
</evidence>
<dbReference type="Proteomes" id="UP001595765">
    <property type="component" value="Unassembled WGS sequence"/>
</dbReference>
<comment type="caution">
    <text evidence="4">The sequence shown here is derived from an EMBL/GenBank/DDBJ whole genome shotgun (WGS) entry which is preliminary data.</text>
</comment>
<evidence type="ECO:0000259" key="3">
    <source>
        <dbReference type="Pfam" id="PF03713"/>
    </source>
</evidence>
<evidence type="ECO:0000313" key="4">
    <source>
        <dbReference type="EMBL" id="MFC4033271.1"/>
    </source>
</evidence>
<feature type="compositionally biased region" description="Low complexity" evidence="1">
    <location>
        <begin position="25"/>
        <end position="40"/>
    </location>
</feature>
<dbReference type="InterPro" id="IPR005183">
    <property type="entry name" value="DUF305_CopM-like"/>
</dbReference>
<dbReference type="RefSeq" id="WP_386430366.1">
    <property type="nucleotide sequence ID" value="NZ_JBHSBB010000012.1"/>
</dbReference>
<feature type="chain" id="PRO_5046949435" evidence="2">
    <location>
        <begin position="22"/>
        <end position="195"/>
    </location>
</feature>
<dbReference type="InterPro" id="IPR012347">
    <property type="entry name" value="Ferritin-like"/>
</dbReference>
<evidence type="ECO:0000256" key="2">
    <source>
        <dbReference type="SAM" id="SignalP"/>
    </source>
</evidence>
<dbReference type="PROSITE" id="PS51257">
    <property type="entry name" value="PROKAR_LIPOPROTEIN"/>
    <property type="match status" value="1"/>
</dbReference>
<feature type="domain" description="DUF305" evidence="3">
    <location>
        <begin position="52"/>
        <end position="190"/>
    </location>
</feature>
<evidence type="ECO:0000313" key="5">
    <source>
        <dbReference type="Proteomes" id="UP001595765"/>
    </source>
</evidence>
<proteinExistence type="predicted"/>
<dbReference type="PANTHER" id="PTHR36933">
    <property type="entry name" value="SLL0788 PROTEIN"/>
    <property type="match status" value="1"/>
</dbReference>